<name>A0A859FIP1_9BACI</name>
<evidence type="ECO:0000313" key="3">
    <source>
        <dbReference type="EMBL" id="QKS72562.1"/>
    </source>
</evidence>
<dbReference type="PANTHER" id="PTHR30006">
    <property type="entry name" value="THIAMINE-BINDING PERIPLASMIC PROTEIN-RELATED"/>
    <property type="match status" value="1"/>
</dbReference>
<dbReference type="InterPro" id="IPR026045">
    <property type="entry name" value="Ferric-bd"/>
</dbReference>
<keyword evidence="4" id="KW-1185">Reference proteome</keyword>
<evidence type="ECO:0000256" key="1">
    <source>
        <dbReference type="ARBA" id="ARBA00022729"/>
    </source>
</evidence>
<dbReference type="PROSITE" id="PS51257">
    <property type="entry name" value="PROKAR_LIPOPROTEIN"/>
    <property type="match status" value="1"/>
</dbReference>
<dbReference type="KEGG" id="psua:FLK61_38755"/>
<dbReference type="GO" id="GO:0030976">
    <property type="term" value="F:thiamine pyrophosphate binding"/>
    <property type="evidence" value="ECO:0007669"/>
    <property type="project" value="TreeGrafter"/>
</dbReference>
<evidence type="ECO:0000313" key="4">
    <source>
        <dbReference type="Proteomes" id="UP000318138"/>
    </source>
</evidence>
<dbReference type="Pfam" id="PF13531">
    <property type="entry name" value="SBP_bac_11"/>
    <property type="match status" value="1"/>
</dbReference>
<dbReference type="PIRSF" id="PIRSF002825">
    <property type="entry name" value="CfbpA"/>
    <property type="match status" value="1"/>
</dbReference>
<organism evidence="3 4">
    <name type="scientific">Paenalkalicoccus suaedae</name>
    <dbReference type="NCBI Taxonomy" id="2592382"/>
    <lineage>
        <taxon>Bacteria</taxon>
        <taxon>Bacillati</taxon>
        <taxon>Bacillota</taxon>
        <taxon>Bacilli</taxon>
        <taxon>Bacillales</taxon>
        <taxon>Bacillaceae</taxon>
        <taxon>Paenalkalicoccus</taxon>
    </lineage>
</organism>
<feature type="chain" id="PRO_5033006138" evidence="2">
    <location>
        <begin position="23"/>
        <end position="339"/>
    </location>
</feature>
<keyword evidence="1 2" id="KW-0732">Signal</keyword>
<protein>
    <submittedName>
        <fullName evidence="3">Extracellular solute-binding protein</fullName>
    </submittedName>
</protein>
<gene>
    <name evidence="3" type="ORF">FLK61_38755</name>
</gene>
<reference evidence="4" key="1">
    <citation type="submission" date="2019-07" db="EMBL/GenBank/DDBJ databases">
        <title>Bacillus alkalisoli sp. nov. isolated from saline soil.</title>
        <authorList>
            <person name="Sun J.-Q."/>
            <person name="Xu L."/>
        </authorList>
    </citation>
    <scope>NUCLEOTIDE SEQUENCE [LARGE SCALE GENOMIC DNA]</scope>
    <source>
        <strain evidence="4">M4U3P1</strain>
    </source>
</reference>
<dbReference type="GO" id="GO:0015888">
    <property type="term" value="P:thiamine transport"/>
    <property type="evidence" value="ECO:0007669"/>
    <property type="project" value="TreeGrafter"/>
</dbReference>
<dbReference type="GO" id="GO:0030975">
    <property type="term" value="F:thiamine binding"/>
    <property type="evidence" value="ECO:0007669"/>
    <property type="project" value="TreeGrafter"/>
</dbReference>
<proteinExistence type="predicted"/>
<feature type="signal peptide" evidence="2">
    <location>
        <begin position="1"/>
        <end position="22"/>
    </location>
</feature>
<sequence>MKKLSGVVLASAAVLLSLSACSEEGSGQTESDELVLYSPNSEELISTIVPLFEEETGIRVEVISAGTGELMRRIETEQNSPYGDVIFGGTESVHLENLDLFHEYVSENDANLIEEYQNDTGKVTSYVLDGNVLLVNENLIGDIQIEGYADLLNPELRGKIAHTDAASSSSAFNHVTNMLLAIGGDYESEEGWAFVEEFVDNLDGRISSGSGAVHRSVADGEYTVGLTWEDPAVGYIRGEVAPVRVVHPVEGTVYAASASSIIEGAPNLANAERFIDFLLSEEVQNTIGENLNNRPLHKDAVVADHLTPMEDINLLFEDLDYVTENKDAIVERYIQFITN</sequence>
<accession>A0A859FIP1</accession>
<dbReference type="PANTHER" id="PTHR30006:SF2">
    <property type="entry name" value="ABC TRANSPORTER SUBSTRATE-BINDING PROTEIN"/>
    <property type="match status" value="1"/>
</dbReference>
<dbReference type="SUPFAM" id="SSF53850">
    <property type="entry name" value="Periplasmic binding protein-like II"/>
    <property type="match status" value="1"/>
</dbReference>
<dbReference type="EMBL" id="CP041372">
    <property type="protein sequence ID" value="QKS72562.1"/>
    <property type="molecule type" value="Genomic_DNA"/>
</dbReference>
<dbReference type="Gene3D" id="3.40.190.10">
    <property type="entry name" value="Periplasmic binding protein-like II"/>
    <property type="match status" value="2"/>
</dbReference>
<dbReference type="Proteomes" id="UP000318138">
    <property type="component" value="Chromosome"/>
</dbReference>
<dbReference type="RefSeq" id="WP_176010537.1">
    <property type="nucleotide sequence ID" value="NZ_CP041372.2"/>
</dbReference>
<dbReference type="AlphaFoldDB" id="A0A859FIP1"/>
<evidence type="ECO:0000256" key="2">
    <source>
        <dbReference type="SAM" id="SignalP"/>
    </source>
</evidence>
<dbReference type="GO" id="GO:0030288">
    <property type="term" value="C:outer membrane-bounded periplasmic space"/>
    <property type="evidence" value="ECO:0007669"/>
    <property type="project" value="TreeGrafter"/>
</dbReference>